<dbReference type="PANTHER" id="PTHR42648">
    <property type="entry name" value="TRANSPOSASE, PUTATIVE-RELATED"/>
    <property type="match status" value="1"/>
</dbReference>
<feature type="compositionally biased region" description="Acidic residues" evidence="6">
    <location>
        <begin position="114"/>
        <end position="131"/>
    </location>
</feature>
<dbReference type="GO" id="GO:0008233">
    <property type="term" value="F:peptidase activity"/>
    <property type="evidence" value="ECO:0007669"/>
    <property type="project" value="UniProtKB-KW"/>
</dbReference>
<evidence type="ECO:0000256" key="2">
    <source>
        <dbReference type="ARBA" id="ARBA00022670"/>
    </source>
</evidence>
<feature type="non-terminal residue" evidence="8">
    <location>
        <position position="826"/>
    </location>
</feature>
<feature type="region of interest" description="Disordered" evidence="6">
    <location>
        <begin position="698"/>
        <end position="730"/>
    </location>
</feature>
<evidence type="ECO:0000313" key="8">
    <source>
        <dbReference type="EMBL" id="POS82105.1"/>
    </source>
</evidence>
<sequence>SLDANPNQDVYEKLEILERNEKRFNLSAQVDAAHHTFTNNRAPGPPRNRQRGKISRTKVLCHFCEQEHYKNKCELRKLMMAMVSDFQLSKAREQDKSRSYKRHLAKDNALAADDQIEDSNSESDDSQNSVDDDIQEVDSCHFSNGASHSSKIPESDWCSDSGCTTHMTDNLSLFRGPMIKVKRRAIKVGGGNLYSDQMGTVEMKVAGKSLYLNNVLFVPGLGVNLLSSRKLCTEWNCLGIFNDKSMWFANRENELIIQADVKNGLYFVSRIMPHLQGLKEIALICDSTSPKSEKNPVSFTEPCCHMALSTEEEAQENESLLGGQKLELSRREKSDYYNLMHRRFGHMGVDQLRNLHKVTKLNRPITIPLDKEICRVCKLTKLRNRTNKTLSPWKESILALVSIDIAGPFLPSIRGNTWFCEVIDNSTRKVWTLLGKTKSELMVKLEKWKNEEELATGLKVMAVRSDNAAEIRQKLDEWSRKGVQHELTIPYEGSHQNGIAERNIQQVESGIRSSLKDANLPLEFWDWAAEHSTYIWNIMPHGPVVDGIRLTPKGAYEGTIPDINHVRLFGCVCYSYISPKSWPAGTKSKKLLDRGRECVFVGHNEKTTNQYWVYAPDLGRAELAKTVDFDEKRKGGDLDLKIRQSEGVISQGLPSENFTSSAPPIRNAVGRPRKSLDPSFKTMLPPISNIVDTHTSVEKLNFEPSASTSNKDSDENMECDPPIDVDKGIPPKIKSVVETKAILEGHMIEHDDKIHTVNLPMSPNNKPKKSSQKKNEVECKSKSSKKRPAEQYRKNEDVLSDSEPAAKTIDEDFKAPKPESKEPLLQ</sequence>
<dbReference type="Pfam" id="PF22936">
    <property type="entry name" value="Pol_BBD"/>
    <property type="match status" value="1"/>
</dbReference>
<feature type="region of interest" description="Disordered" evidence="6">
    <location>
        <begin position="753"/>
        <end position="826"/>
    </location>
</feature>
<feature type="non-terminal residue" evidence="8">
    <location>
        <position position="1"/>
    </location>
</feature>
<dbReference type="OrthoDB" id="3562068at2759"/>
<dbReference type="GO" id="GO:0015074">
    <property type="term" value="P:DNA integration"/>
    <property type="evidence" value="ECO:0007669"/>
    <property type="project" value="InterPro"/>
</dbReference>
<dbReference type="GO" id="GO:0003887">
    <property type="term" value="F:DNA-directed DNA polymerase activity"/>
    <property type="evidence" value="ECO:0007669"/>
    <property type="project" value="UniProtKB-EC"/>
</dbReference>
<evidence type="ECO:0000256" key="5">
    <source>
        <dbReference type="ARBA" id="ARBA00049244"/>
    </source>
</evidence>
<feature type="domain" description="Integrase catalytic" evidence="7">
    <location>
        <begin position="388"/>
        <end position="560"/>
    </location>
</feature>
<dbReference type="GO" id="GO:0032196">
    <property type="term" value="P:transposition"/>
    <property type="evidence" value="ECO:0007669"/>
    <property type="project" value="UniProtKB-KW"/>
</dbReference>
<accession>A0A2S4PJA4</accession>
<dbReference type="GO" id="GO:0006508">
    <property type="term" value="P:proteolysis"/>
    <property type="evidence" value="ECO:0007669"/>
    <property type="project" value="UniProtKB-KW"/>
</dbReference>
<feature type="compositionally biased region" description="Basic and acidic residues" evidence="6">
    <location>
        <begin position="808"/>
        <end position="826"/>
    </location>
</feature>
<keyword evidence="3" id="KW-0694">RNA-binding</keyword>
<dbReference type="Proteomes" id="UP000237438">
    <property type="component" value="Unassembled WGS sequence"/>
</dbReference>
<organism evidence="8 9">
    <name type="scientific">Erysiphe pulchra</name>
    <dbReference type="NCBI Taxonomy" id="225359"/>
    <lineage>
        <taxon>Eukaryota</taxon>
        <taxon>Fungi</taxon>
        <taxon>Dikarya</taxon>
        <taxon>Ascomycota</taxon>
        <taxon>Pezizomycotina</taxon>
        <taxon>Leotiomycetes</taxon>
        <taxon>Erysiphales</taxon>
        <taxon>Erysiphaceae</taxon>
        <taxon>Erysiphe</taxon>
    </lineage>
</organism>
<keyword evidence="2" id="KW-0378">Hydrolase</keyword>
<dbReference type="STRING" id="225359.A0A2S4PJA4"/>
<comment type="caution">
    <text evidence="8">The sequence shown here is derived from an EMBL/GenBank/DDBJ whole genome shotgun (WGS) entry which is preliminary data.</text>
</comment>
<keyword evidence="9" id="KW-1185">Reference proteome</keyword>
<evidence type="ECO:0000313" key="9">
    <source>
        <dbReference type="Proteomes" id="UP000237438"/>
    </source>
</evidence>
<evidence type="ECO:0000256" key="4">
    <source>
        <dbReference type="ARBA" id="ARBA00048173"/>
    </source>
</evidence>
<dbReference type="GO" id="GO:0005634">
    <property type="term" value="C:nucleus"/>
    <property type="evidence" value="ECO:0007669"/>
    <property type="project" value="UniProtKB-ARBA"/>
</dbReference>
<evidence type="ECO:0000256" key="3">
    <source>
        <dbReference type="ARBA" id="ARBA00022884"/>
    </source>
</evidence>
<proteinExistence type="predicted"/>
<feature type="compositionally biased region" description="Basic and acidic residues" evidence="6">
    <location>
        <begin position="773"/>
        <end position="797"/>
    </location>
</feature>
<dbReference type="Pfam" id="PF25597">
    <property type="entry name" value="SH3_retrovirus"/>
    <property type="match status" value="1"/>
</dbReference>
<dbReference type="PROSITE" id="PS50994">
    <property type="entry name" value="INTEGRASE"/>
    <property type="match status" value="1"/>
</dbReference>
<evidence type="ECO:0000256" key="1">
    <source>
        <dbReference type="ARBA" id="ARBA00022578"/>
    </source>
</evidence>
<keyword evidence="2" id="KW-0645">Protease</keyword>
<feature type="region of interest" description="Disordered" evidence="6">
    <location>
        <begin position="652"/>
        <end position="678"/>
    </location>
</feature>
<dbReference type="EMBL" id="PEDP01004242">
    <property type="protein sequence ID" value="POS82105.1"/>
    <property type="molecule type" value="Genomic_DNA"/>
</dbReference>
<dbReference type="GO" id="GO:0003964">
    <property type="term" value="F:RNA-directed DNA polymerase activity"/>
    <property type="evidence" value="ECO:0007669"/>
    <property type="project" value="UniProtKB-EC"/>
</dbReference>
<feature type="compositionally biased region" description="Polar residues" evidence="6">
    <location>
        <begin position="652"/>
        <end position="662"/>
    </location>
</feature>
<comment type="catalytic activity">
    <reaction evidence="4">
        <text>DNA(n) + a 2'-deoxyribonucleoside 5'-triphosphate = DNA(n+1) + diphosphate</text>
        <dbReference type="Rhea" id="RHEA:22508"/>
        <dbReference type="Rhea" id="RHEA-COMP:17339"/>
        <dbReference type="Rhea" id="RHEA-COMP:17340"/>
        <dbReference type="ChEBI" id="CHEBI:33019"/>
        <dbReference type="ChEBI" id="CHEBI:61560"/>
        <dbReference type="ChEBI" id="CHEBI:173112"/>
        <dbReference type="EC" id="2.7.7.49"/>
    </reaction>
</comment>
<dbReference type="SUPFAM" id="SSF53098">
    <property type="entry name" value="Ribonuclease H-like"/>
    <property type="match status" value="1"/>
</dbReference>
<feature type="region of interest" description="Disordered" evidence="6">
    <location>
        <begin position="90"/>
        <end position="131"/>
    </location>
</feature>
<comment type="catalytic activity">
    <reaction evidence="5">
        <text>DNA(n) + a 2'-deoxyribonucleoside 5'-triphosphate = DNA(n+1) + diphosphate</text>
        <dbReference type="Rhea" id="RHEA:22508"/>
        <dbReference type="Rhea" id="RHEA-COMP:17339"/>
        <dbReference type="Rhea" id="RHEA-COMP:17340"/>
        <dbReference type="ChEBI" id="CHEBI:33019"/>
        <dbReference type="ChEBI" id="CHEBI:61560"/>
        <dbReference type="ChEBI" id="CHEBI:173112"/>
        <dbReference type="EC" id="2.7.7.7"/>
    </reaction>
</comment>
<dbReference type="GO" id="GO:0003723">
    <property type="term" value="F:RNA binding"/>
    <property type="evidence" value="ECO:0007669"/>
    <property type="project" value="UniProtKB-KW"/>
</dbReference>
<name>A0A2S4PJA4_9PEZI</name>
<gene>
    <name evidence="8" type="ORF">EPUL_006354</name>
</gene>
<dbReference type="Gene3D" id="3.30.420.10">
    <property type="entry name" value="Ribonuclease H-like superfamily/Ribonuclease H"/>
    <property type="match status" value="1"/>
</dbReference>
<dbReference type="InterPro" id="IPR057670">
    <property type="entry name" value="SH3_retrovirus"/>
</dbReference>
<dbReference type="InterPro" id="IPR054722">
    <property type="entry name" value="PolX-like_BBD"/>
</dbReference>
<protein>
    <recommendedName>
        <fullName evidence="7">Integrase catalytic domain-containing protein</fullName>
    </recommendedName>
</protein>
<reference evidence="8 9" key="1">
    <citation type="submission" date="2017-10" db="EMBL/GenBank/DDBJ databases">
        <title>Development of genomic resources for the powdery mildew, Erysiphe pulchra.</title>
        <authorList>
            <person name="Wadl P.A."/>
            <person name="Mack B.M."/>
            <person name="Moore G."/>
            <person name="Beltz S.B."/>
        </authorList>
    </citation>
    <scope>NUCLEOTIDE SEQUENCE [LARGE SCALE GENOMIC DNA]</scope>
    <source>
        <strain evidence="8">Cflorida</strain>
    </source>
</reference>
<evidence type="ECO:0000259" key="7">
    <source>
        <dbReference type="PROSITE" id="PS50994"/>
    </source>
</evidence>
<evidence type="ECO:0000256" key="6">
    <source>
        <dbReference type="SAM" id="MobiDB-lite"/>
    </source>
</evidence>
<dbReference type="PANTHER" id="PTHR42648:SF18">
    <property type="entry name" value="RETROTRANSPOSON, UNCLASSIFIED-LIKE PROTEIN"/>
    <property type="match status" value="1"/>
</dbReference>
<dbReference type="AlphaFoldDB" id="A0A2S4PJA4"/>
<keyword evidence="1" id="KW-0815">Transposition</keyword>
<dbReference type="InterPro" id="IPR039537">
    <property type="entry name" value="Retrotran_Ty1/copia-like"/>
</dbReference>
<dbReference type="InterPro" id="IPR001584">
    <property type="entry name" value="Integrase_cat-core"/>
</dbReference>
<dbReference type="InterPro" id="IPR012337">
    <property type="entry name" value="RNaseH-like_sf"/>
</dbReference>
<dbReference type="InterPro" id="IPR036397">
    <property type="entry name" value="RNaseH_sf"/>
</dbReference>